<dbReference type="PROSITE" id="PS00135">
    <property type="entry name" value="TRYPSIN_SER"/>
    <property type="match status" value="1"/>
</dbReference>
<dbReference type="InterPro" id="IPR018114">
    <property type="entry name" value="TRYPSIN_HIS"/>
</dbReference>
<dbReference type="GO" id="GO:0004252">
    <property type="term" value="F:serine-type endopeptidase activity"/>
    <property type="evidence" value="ECO:0007669"/>
    <property type="project" value="UniProtKB-EC"/>
</dbReference>
<evidence type="ECO:0000256" key="4">
    <source>
        <dbReference type="ARBA" id="ARBA00022757"/>
    </source>
</evidence>
<dbReference type="InterPro" id="IPR043504">
    <property type="entry name" value="Peptidase_S1_PA_chymotrypsin"/>
</dbReference>
<dbReference type="GO" id="GO:0006508">
    <property type="term" value="P:proteolysis"/>
    <property type="evidence" value="ECO:0007669"/>
    <property type="project" value="UniProtKB-KW"/>
</dbReference>
<evidence type="ECO:0000256" key="8">
    <source>
        <dbReference type="ARBA" id="ARBA00023157"/>
    </source>
</evidence>
<dbReference type="Pfam" id="PF00089">
    <property type="entry name" value="Trypsin"/>
    <property type="match status" value="1"/>
</dbReference>
<dbReference type="InterPro" id="IPR001254">
    <property type="entry name" value="Trypsin_dom"/>
</dbReference>
<dbReference type="AlphaFoldDB" id="A0AAV2ZR63"/>
<evidence type="ECO:0000256" key="11">
    <source>
        <dbReference type="SAM" id="SignalP"/>
    </source>
</evidence>
<dbReference type="GO" id="GO:0005576">
    <property type="term" value="C:extracellular region"/>
    <property type="evidence" value="ECO:0007669"/>
    <property type="project" value="UniProtKB-SubCell"/>
</dbReference>
<sequence length="263" mass="28176">MALFGLLSFIALVSATYGCGRPAIQPVLTGYSRIVNGEEAIPGSWPWQVSLQDNTGFHFCGGSLISNEWVVTAAHCSVRTTHKVVLGEFDQRSSAENIQVKSIAKVFRHPNYSPFTIKNDITLIKLASPVSLQQQISPVCIAEATDNFEGGLRCVTTGWGLTDSSASQTPARLQQVALPLLTNTECKKYWGNKIHDVMICAGADGASSCMGDSGGPLVCQKNESWTLVGIVSWGSSTCSPSSPGVYARVTELRDFIDQTVAAN</sequence>
<evidence type="ECO:0000256" key="10">
    <source>
        <dbReference type="RuleBase" id="RU363034"/>
    </source>
</evidence>
<protein>
    <recommendedName>
        <fullName evidence="9">chymotrypsin</fullName>
        <ecNumber evidence="9">3.4.21.1</ecNumber>
    </recommendedName>
</protein>
<feature type="signal peptide" evidence="11">
    <location>
        <begin position="1"/>
        <end position="15"/>
    </location>
</feature>
<dbReference type="Proteomes" id="UP001181693">
    <property type="component" value="Unassembled WGS sequence"/>
</dbReference>
<keyword evidence="8" id="KW-1015">Disulfide bond</keyword>
<evidence type="ECO:0000259" key="12">
    <source>
        <dbReference type="PROSITE" id="PS50240"/>
    </source>
</evidence>
<dbReference type="PRINTS" id="PR00722">
    <property type="entry name" value="CHYMOTRYPSIN"/>
</dbReference>
<evidence type="ECO:0000313" key="14">
    <source>
        <dbReference type="Proteomes" id="UP001181693"/>
    </source>
</evidence>
<feature type="domain" description="Peptidase S1" evidence="12">
    <location>
        <begin position="34"/>
        <end position="261"/>
    </location>
</feature>
<evidence type="ECO:0000256" key="6">
    <source>
        <dbReference type="ARBA" id="ARBA00022825"/>
    </source>
</evidence>
<dbReference type="InterPro" id="IPR009003">
    <property type="entry name" value="Peptidase_S1_PA"/>
</dbReference>
<organism evidence="13 14">
    <name type="scientific">Pyxicephalus adspersus</name>
    <name type="common">African bullfrog</name>
    <dbReference type="NCBI Taxonomy" id="30357"/>
    <lineage>
        <taxon>Eukaryota</taxon>
        <taxon>Metazoa</taxon>
        <taxon>Chordata</taxon>
        <taxon>Craniata</taxon>
        <taxon>Vertebrata</taxon>
        <taxon>Euteleostomi</taxon>
        <taxon>Amphibia</taxon>
        <taxon>Batrachia</taxon>
        <taxon>Anura</taxon>
        <taxon>Neobatrachia</taxon>
        <taxon>Ranoidea</taxon>
        <taxon>Pyxicephalidae</taxon>
        <taxon>Pyxicephalinae</taxon>
        <taxon>Pyxicephalus</taxon>
    </lineage>
</organism>
<dbReference type="SMART" id="SM00020">
    <property type="entry name" value="Tryp_SPc"/>
    <property type="match status" value="1"/>
</dbReference>
<dbReference type="EC" id="3.4.21.1" evidence="9"/>
<dbReference type="EMBL" id="DYDO01000010">
    <property type="protein sequence ID" value="DBA17029.1"/>
    <property type="molecule type" value="Genomic_DNA"/>
</dbReference>
<reference evidence="13" key="1">
    <citation type="thesis" date="2020" institute="ProQuest LLC" country="789 East Eisenhower Parkway, Ann Arbor, MI, USA">
        <title>Comparative Genomics and Chromosome Evolution.</title>
        <authorList>
            <person name="Mudd A.B."/>
        </authorList>
    </citation>
    <scope>NUCLEOTIDE SEQUENCE</scope>
    <source>
        <strain evidence="13">1538</strain>
        <tissue evidence="13">Blood</tissue>
    </source>
</reference>
<keyword evidence="3 10" id="KW-0645">Protease</keyword>
<dbReference type="InterPro" id="IPR001314">
    <property type="entry name" value="Peptidase_S1A"/>
</dbReference>
<keyword evidence="6 10" id="KW-0720">Serine protease</keyword>
<comment type="subcellular location">
    <subcellularLocation>
        <location evidence="1">Secreted</location>
        <location evidence="1">Extracellular space</location>
    </subcellularLocation>
</comment>
<dbReference type="SUPFAM" id="SSF50494">
    <property type="entry name" value="Trypsin-like serine proteases"/>
    <property type="match status" value="1"/>
</dbReference>
<evidence type="ECO:0000256" key="9">
    <source>
        <dbReference type="ARBA" id="ARBA00044036"/>
    </source>
</evidence>
<keyword evidence="2" id="KW-0964">Secreted</keyword>
<keyword evidence="5 10" id="KW-0378">Hydrolase</keyword>
<dbReference type="PROSITE" id="PS00134">
    <property type="entry name" value="TRYPSIN_HIS"/>
    <property type="match status" value="1"/>
</dbReference>
<dbReference type="Gene3D" id="2.40.10.10">
    <property type="entry name" value="Trypsin-like serine proteases"/>
    <property type="match status" value="1"/>
</dbReference>
<evidence type="ECO:0000256" key="7">
    <source>
        <dbReference type="ARBA" id="ARBA00023145"/>
    </source>
</evidence>
<accession>A0AAV2ZR63</accession>
<evidence type="ECO:0000256" key="5">
    <source>
        <dbReference type="ARBA" id="ARBA00022801"/>
    </source>
</evidence>
<dbReference type="PROSITE" id="PS50240">
    <property type="entry name" value="TRYPSIN_DOM"/>
    <property type="match status" value="1"/>
</dbReference>
<evidence type="ECO:0000256" key="2">
    <source>
        <dbReference type="ARBA" id="ARBA00022525"/>
    </source>
</evidence>
<dbReference type="PANTHER" id="PTHR24250:SF65">
    <property type="entry name" value="CHYMOTRYPSINOGEN B"/>
    <property type="match status" value="1"/>
</dbReference>
<comment type="caution">
    <text evidence="13">The sequence shown here is derived from an EMBL/GenBank/DDBJ whole genome shotgun (WGS) entry which is preliminary data.</text>
</comment>
<name>A0AAV2ZR63_PYXAD</name>
<evidence type="ECO:0000256" key="3">
    <source>
        <dbReference type="ARBA" id="ARBA00022670"/>
    </source>
</evidence>
<dbReference type="GO" id="GO:0007586">
    <property type="term" value="P:digestion"/>
    <property type="evidence" value="ECO:0007669"/>
    <property type="project" value="UniProtKB-KW"/>
</dbReference>
<dbReference type="InterPro" id="IPR033116">
    <property type="entry name" value="TRYPSIN_SER"/>
</dbReference>
<evidence type="ECO:0000313" key="13">
    <source>
        <dbReference type="EMBL" id="DBA17029.1"/>
    </source>
</evidence>
<evidence type="ECO:0000256" key="1">
    <source>
        <dbReference type="ARBA" id="ARBA00004239"/>
    </source>
</evidence>
<keyword evidence="11" id="KW-0732">Signal</keyword>
<feature type="chain" id="PRO_5043539560" description="chymotrypsin" evidence="11">
    <location>
        <begin position="16"/>
        <end position="263"/>
    </location>
</feature>
<dbReference type="CDD" id="cd00190">
    <property type="entry name" value="Tryp_SPc"/>
    <property type="match status" value="1"/>
</dbReference>
<gene>
    <name evidence="13" type="ORF">GDO54_002545</name>
</gene>
<dbReference type="FunFam" id="2.40.10.10:FF:000176">
    <property type="entry name" value="Chymotrypsinogen A"/>
    <property type="match status" value="1"/>
</dbReference>
<proteinExistence type="predicted"/>
<keyword evidence="14" id="KW-1185">Reference proteome</keyword>
<keyword evidence="4" id="KW-0222">Digestion</keyword>
<keyword evidence="7" id="KW-0865">Zymogen</keyword>
<dbReference type="FunFam" id="2.40.10.10:FF:000181">
    <property type="entry name" value="Chymotrypsinogen A"/>
    <property type="match status" value="1"/>
</dbReference>
<dbReference type="PANTHER" id="PTHR24250">
    <property type="entry name" value="CHYMOTRYPSIN-RELATED"/>
    <property type="match status" value="1"/>
</dbReference>